<keyword evidence="3" id="KW-1185">Reference proteome</keyword>
<evidence type="ECO:0000313" key="2">
    <source>
        <dbReference type="EMBL" id="KAK8765181.1"/>
    </source>
</evidence>
<gene>
    <name evidence="2" type="ORF">V5799_032209</name>
</gene>
<dbReference type="AlphaFoldDB" id="A0AAQ4DRU1"/>
<sequence length="442" mass="48249">MISLAHKQARDRASWEAEEEKAAIVSDATEQDSDMNIEPVATANAPVNPESMPPPQLGRAAPKRENWPPQRRSSVSTTAPQDDYDEDGMNLAYNEEEDLPSAYEMRRYETEGPLPNFEAVSMPRSTGFEQTRSKAKSRGNGIKVIESGGISSDTTSSSTDGRRRGLLALPLPTKVYGPGPRSLLCLVAGGGVRRGPPLRECSHLVLGDQMLDLQHRVIKPAWRASGNRDPLPMTSAAVAEQVRALRMEAAPGIRVLVGLRSLDVENSYLRLWASRSGLASTANLAYEWLRRTGLDGIALTNLVVGRHTVDIYVQFLKVSALVQRSEVSCVAVYNVEMDDATGVCETETPYSRLSAVATALRGATLKKSTITTAAPTRRTKLVTTSPTPPSPMMAAASRRRKVLKRVSKAVRRRHWLQGVRRQQRAADTLRSSSARVQIVGGS</sequence>
<comment type="caution">
    <text evidence="2">The sequence shown here is derived from an EMBL/GenBank/DDBJ whole genome shotgun (WGS) entry which is preliminary data.</text>
</comment>
<protein>
    <submittedName>
        <fullName evidence="2">Uncharacterized protein</fullName>
    </submittedName>
</protein>
<evidence type="ECO:0000313" key="3">
    <source>
        <dbReference type="Proteomes" id="UP001321473"/>
    </source>
</evidence>
<name>A0AAQ4DRU1_AMBAM</name>
<feature type="region of interest" description="Disordered" evidence="1">
    <location>
        <begin position="144"/>
        <end position="163"/>
    </location>
</feature>
<dbReference type="EMBL" id="JARKHS020027645">
    <property type="protein sequence ID" value="KAK8765181.1"/>
    <property type="molecule type" value="Genomic_DNA"/>
</dbReference>
<feature type="compositionally biased region" description="Low complexity" evidence="1">
    <location>
        <begin position="147"/>
        <end position="159"/>
    </location>
</feature>
<organism evidence="2 3">
    <name type="scientific">Amblyomma americanum</name>
    <name type="common">Lone star tick</name>
    <dbReference type="NCBI Taxonomy" id="6943"/>
    <lineage>
        <taxon>Eukaryota</taxon>
        <taxon>Metazoa</taxon>
        <taxon>Ecdysozoa</taxon>
        <taxon>Arthropoda</taxon>
        <taxon>Chelicerata</taxon>
        <taxon>Arachnida</taxon>
        <taxon>Acari</taxon>
        <taxon>Parasitiformes</taxon>
        <taxon>Ixodida</taxon>
        <taxon>Ixodoidea</taxon>
        <taxon>Ixodidae</taxon>
        <taxon>Amblyomminae</taxon>
        <taxon>Amblyomma</taxon>
    </lineage>
</organism>
<reference evidence="2 3" key="1">
    <citation type="journal article" date="2023" name="Arcadia Sci">
        <title>De novo assembly of a long-read Amblyomma americanum tick genome.</title>
        <authorList>
            <person name="Chou S."/>
            <person name="Poskanzer K.E."/>
            <person name="Rollins M."/>
            <person name="Thuy-Boun P.S."/>
        </authorList>
    </citation>
    <scope>NUCLEOTIDE SEQUENCE [LARGE SCALE GENOMIC DNA]</scope>
    <source>
        <strain evidence="2">F_SG_1</strain>
        <tissue evidence="2">Salivary glands</tissue>
    </source>
</reference>
<feature type="compositionally biased region" description="Polar residues" evidence="1">
    <location>
        <begin position="71"/>
        <end position="80"/>
    </location>
</feature>
<feature type="region of interest" description="Disordered" evidence="1">
    <location>
        <begin position="115"/>
        <end position="139"/>
    </location>
</feature>
<evidence type="ECO:0000256" key="1">
    <source>
        <dbReference type="SAM" id="MobiDB-lite"/>
    </source>
</evidence>
<proteinExistence type="predicted"/>
<accession>A0AAQ4DRU1</accession>
<dbReference type="Proteomes" id="UP001321473">
    <property type="component" value="Unassembled WGS sequence"/>
</dbReference>
<feature type="region of interest" description="Disordered" evidence="1">
    <location>
        <begin position="1"/>
        <end position="88"/>
    </location>
</feature>